<keyword evidence="3" id="KW-1185">Reference proteome</keyword>
<name>A0A4Y9ZSJ2_9AGAM</name>
<evidence type="ECO:0000256" key="1">
    <source>
        <dbReference type="SAM" id="MobiDB-lite"/>
    </source>
</evidence>
<reference evidence="2 3" key="1">
    <citation type="submission" date="2019-02" db="EMBL/GenBank/DDBJ databases">
        <title>Genome sequencing of the rare red list fungi Hericium alpestre (H. flagellum).</title>
        <authorList>
            <person name="Buettner E."/>
            <person name="Kellner H."/>
        </authorList>
    </citation>
    <scope>NUCLEOTIDE SEQUENCE [LARGE SCALE GENOMIC DNA]</scope>
    <source>
        <strain evidence="2 3">DSM 108284</strain>
    </source>
</reference>
<gene>
    <name evidence="2" type="ORF">EWM64_g6779</name>
</gene>
<comment type="caution">
    <text evidence="2">The sequence shown here is derived from an EMBL/GenBank/DDBJ whole genome shotgun (WGS) entry which is preliminary data.</text>
</comment>
<proteinExistence type="predicted"/>
<feature type="region of interest" description="Disordered" evidence="1">
    <location>
        <begin position="95"/>
        <end position="121"/>
    </location>
</feature>
<sequence>MASPARPSPLRFELLTVEHAALSYTSIHGNVEPWAGRDVVLAAFYTQCIIPIYRSHKLEPSLLRKVLNPDHVEDRQRARDRANAVAAMGINQATGSLPLNAGGPSLQQASTQGNRKRKAPEVERGNLVARLRKKTKAGHARSTIVIEPIPRPFAPAAALSSYAQDAVPFGDVLPGNLPEIPIHEHEAVTATGASCGAPGDMNEDGWQIAGVQTPPDQSLFPPPDSFADPPMSSQPIFGPTLGWDLPAHINPTLSPQDLVASFPSVSPPSSYQSSSTTSTVIPAMTPLTRWQDILTDLMEESSAEIGLNEVLDFGAADLFIDALFPELEALLDVFTARVVFPASHSSDGDSEWVLEASSDPFYDSPDSLGMPSDVDPWGEDAEDYASDGTMPTSSMW</sequence>
<evidence type="ECO:0000313" key="2">
    <source>
        <dbReference type="EMBL" id="TFY77234.1"/>
    </source>
</evidence>
<feature type="compositionally biased region" description="Acidic residues" evidence="1">
    <location>
        <begin position="376"/>
        <end position="385"/>
    </location>
</feature>
<accession>A0A4Y9ZSJ2</accession>
<organism evidence="2 3">
    <name type="scientific">Hericium alpestre</name>
    <dbReference type="NCBI Taxonomy" id="135208"/>
    <lineage>
        <taxon>Eukaryota</taxon>
        <taxon>Fungi</taxon>
        <taxon>Dikarya</taxon>
        <taxon>Basidiomycota</taxon>
        <taxon>Agaricomycotina</taxon>
        <taxon>Agaricomycetes</taxon>
        <taxon>Russulales</taxon>
        <taxon>Hericiaceae</taxon>
        <taxon>Hericium</taxon>
    </lineage>
</organism>
<feature type="region of interest" description="Disordered" evidence="1">
    <location>
        <begin position="363"/>
        <end position="396"/>
    </location>
</feature>
<protein>
    <submittedName>
        <fullName evidence="2">Uncharacterized protein</fullName>
    </submittedName>
</protein>
<evidence type="ECO:0000313" key="3">
    <source>
        <dbReference type="Proteomes" id="UP000298061"/>
    </source>
</evidence>
<dbReference type="EMBL" id="SFCI01000967">
    <property type="protein sequence ID" value="TFY77234.1"/>
    <property type="molecule type" value="Genomic_DNA"/>
</dbReference>
<dbReference type="AlphaFoldDB" id="A0A4Y9ZSJ2"/>
<dbReference type="Proteomes" id="UP000298061">
    <property type="component" value="Unassembled WGS sequence"/>
</dbReference>